<dbReference type="Gene3D" id="3.40.640.10">
    <property type="entry name" value="Type I PLP-dependent aspartate aminotransferase-like (Major domain)"/>
    <property type="match status" value="1"/>
</dbReference>
<evidence type="ECO:0000313" key="6">
    <source>
        <dbReference type="Proteomes" id="UP000041625"/>
    </source>
</evidence>
<dbReference type="InterPro" id="IPR015422">
    <property type="entry name" value="PyrdxlP-dep_Trfase_small"/>
</dbReference>
<name>A0AA87BZH4_9VIBR</name>
<dbReference type="CDD" id="cd00609">
    <property type="entry name" value="AAT_like"/>
    <property type="match status" value="1"/>
</dbReference>
<keyword evidence="6" id="KW-1185">Reference proteome</keyword>
<evidence type="ECO:0000256" key="3">
    <source>
        <dbReference type="RuleBase" id="RU003693"/>
    </source>
</evidence>
<protein>
    <recommendedName>
        <fullName evidence="4">Aminotransferase class I/classII large domain-containing protein</fullName>
    </recommendedName>
</protein>
<dbReference type="Pfam" id="PF00155">
    <property type="entry name" value="Aminotran_1_2"/>
    <property type="match status" value="1"/>
</dbReference>
<evidence type="ECO:0000256" key="2">
    <source>
        <dbReference type="ARBA" id="ARBA00022898"/>
    </source>
</evidence>
<proteinExistence type="inferred from homology"/>
<dbReference type="EMBL" id="CCKJ01000037">
    <property type="protein sequence ID" value="CDT80445.1"/>
    <property type="molecule type" value="Genomic_DNA"/>
</dbReference>
<evidence type="ECO:0000256" key="1">
    <source>
        <dbReference type="ARBA" id="ARBA00001933"/>
    </source>
</evidence>
<comment type="similarity">
    <text evidence="3">Belongs to the class-II pyridoxal-phosphate-dependent aminotransferase family.</text>
</comment>
<dbReference type="InterPro" id="IPR001917">
    <property type="entry name" value="Aminotrans_II_pyridoxalP_BS"/>
</dbReference>
<dbReference type="InterPro" id="IPR015424">
    <property type="entry name" value="PyrdxlP-dep_Trfase"/>
</dbReference>
<organism evidence="5 6">
    <name type="scientific">Vibrio coralliirubri</name>
    <dbReference type="NCBI Taxonomy" id="1516159"/>
    <lineage>
        <taxon>Bacteria</taxon>
        <taxon>Pseudomonadati</taxon>
        <taxon>Pseudomonadota</taxon>
        <taxon>Gammaproteobacteria</taxon>
        <taxon>Vibrionales</taxon>
        <taxon>Vibrionaceae</taxon>
        <taxon>Vibrio</taxon>
    </lineage>
</organism>
<dbReference type="InterPro" id="IPR015421">
    <property type="entry name" value="PyrdxlP-dep_Trfase_major"/>
</dbReference>
<dbReference type="SUPFAM" id="SSF53383">
    <property type="entry name" value="PLP-dependent transferases"/>
    <property type="match status" value="1"/>
</dbReference>
<dbReference type="PROSITE" id="PS00599">
    <property type="entry name" value="AA_TRANSFER_CLASS_2"/>
    <property type="match status" value="1"/>
</dbReference>
<dbReference type="InterPro" id="IPR004839">
    <property type="entry name" value="Aminotransferase_I/II_large"/>
</dbReference>
<dbReference type="RefSeq" id="WP_050651323.1">
    <property type="nucleotide sequence ID" value="NZ_LK933979.1"/>
</dbReference>
<gene>
    <name evidence="5" type="ORF">VCR31J2_1310899</name>
</gene>
<keyword evidence="2 3" id="KW-0663">Pyridoxal phosphate</keyword>
<dbReference type="Gene3D" id="3.90.1150.10">
    <property type="entry name" value="Aspartate Aminotransferase, domain 1"/>
    <property type="match status" value="1"/>
</dbReference>
<accession>A0AA87BZH4</accession>
<dbReference type="GO" id="GO:0016740">
    <property type="term" value="F:transferase activity"/>
    <property type="evidence" value="ECO:0007669"/>
    <property type="project" value="InterPro"/>
</dbReference>
<sequence>MHLNPRLSGEYHSYVDHSFRIDCSLGSNPFGAPEIPEHVVKDIIFGIDKYYCHRELSELTYLTRQFIGIEDCRITYTTGSLGALELIFNKLIDHNNRTMIGIGPQFVEAVSEFTLVGGKYQSINMLDYQNESDLFGVLASKISSQKPALVYIDNPNNPTGRIYDRAYLVEIARVCERYGAILIVDEAYGEYLTPEQSMLDQTLVLDNLIVLRTFSKGLGLAGIRLGYLASSENLTSAIEAAVSVFTPTYPSIKIASATLPNAKHFLEMNHSKTEYFKQQMIGLLSEHNIEVLGTSISTPIMLLKKTGTNLSKLFENIGIKTCSGVDFAITCDAMTEEYVRLRIVGNDIDLEALKQRIQQL</sequence>
<dbReference type="PANTHER" id="PTHR42885">
    <property type="entry name" value="HISTIDINOL-PHOSPHATE AMINOTRANSFERASE-RELATED"/>
    <property type="match status" value="1"/>
</dbReference>
<dbReference type="Proteomes" id="UP000041625">
    <property type="component" value="Unassembled WGS sequence"/>
</dbReference>
<comment type="caution">
    <text evidence="5">The sequence shown here is derived from an EMBL/GenBank/DDBJ whole genome shotgun (WGS) entry which is preliminary data.</text>
</comment>
<dbReference type="GO" id="GO:0030170">
    <property type="term" value="F:pyridoxal phosphate binding"/>
    <property type="evidence" value="ECO:0007669"/>
    <property type="project" value="InterPro"/>
</dbReference>
<evidence type="ECO:0000313" key="5">
    <source>
        <dbReference type="EMBL" id="CDT80445.1"/>
    </source>
</evidence>
<evidence type="ECO:0000259" key="4">
    <source>
        <dbReference type="Pfam" id="PF00155"/>
    </source>
</evidence>
<feature type="domain" description="Aminotransferase class I/classII large" evidence="4">
    <location>
        <begin position="51"/>
        <end position="294"/>
    </location>
</feature>
<reference evidence="5 6" key="1">
    <citation type="submission" date="2014-06" db="EMBL/GenBank/DDBJ databases">
        <authorList>
            <person name="Le Roux F."/>
        </authorList>
    </citation>
    <scope>NUCLEOTIDE SEQUENCE [LARGE SCALE GENOMIC DNA]</scope>
    <source>
        <strain evidence="5 6">J2-31</strain>
    </source>
</reference>
<dbReference type="AlphaFoldDB" id="A0AA87BZH4"/>
<comment type="cofactor">
    <cofactor evidence="1 3">
        <name>pyridoxal 5'-phosphate</name>
        <dbReference type="ChEBI" id="CHEBI:597326"/>
    </cofactor>
</comment>